<protein>
    <submittedName>
        <fullName evidence="1">Uncharacterized protein</fullName>
    </submittedName>
</protein>
<dbReference type="EMBL" id="BQNB010018271">
    <property type="protein sequence ID" value="GJT72576.1"/>
    <property type="molecule type" value="Genomic_DNA"/>
</dbReference>
<sequence length="145" mass="16146">MSSASSAVTYTSVYTDSEPGRVFWGADEENRKRTSQQQKKEHKVIRAYIAGPSNKKGFAGYHYVTSASFNTLVRERQNVAIASGLVIKLEIVGPRSRERSKGPQWQNRKLKLPVMSVEGKNITRMVVQKGKTRGDSSVMANNVNV</sequence>
<reference evidence="1" key="2">
    <citation type="submission" date="2022-01" db="EMBL/GenBank/DDBJ databases">
        <authorList>
            <person name="Yamashiro T."/>
            <person name="Shiraishi A."/>
            <person name="Satake H."/>
            <person name="Nakayama K."/>
        </authorList>
    </citation>
    <scope>NUCLEOTIDE SEQUENCE</scope>
</reference>
<accession>A0ABQ5GAK9</accession>
<keyword evidence="2" id="KW-1185">Reference proteome</keyword>
<evidence type="ECO:0000313" key="1">
    <source>
        <dbReference type="EMBL" id="GJT72576.1"/>
    </source>
</evidence>
<name>A0ABQ5GAK9_9ASTR</name>
<dbReference type="Proteomes" id="UP001151760">
    <property type="component" value="Unassembled WGS sequence"/>
</dbReference>
<evidence type="ECO:0000313" key="2">
    <source>
        <dbReference type="Proteomes" id="UP001151760"/>
    </source>
</evidence>
<organism evidence="1 2">
    <name type="scientific">Tanacetum coccineum</name>
    <dbReference type="NCBI Taxonomy" id="301880"/>
    <lineage>
        <taxon>Eukaryota</taxon>
        <taxon>Viridiplantae</taxon>
        <taxon>Streptophyta</taxon>
        <taxon>Embryophyta</taxon>
        <taxon>Tracheophyta</taxon>
        <taxon>Spermatophyta</taxon>
        <taxon>Magnoliopsida</taxon>
        <taxon>eudicotyledons</taxon>
        <taxon>Gunneridae</taxon>
        <taxon>Pentapetalae</taxon>
        <taxon>asterids</taxon>
        <taxon>campanulids</taxon>
        <taxon>Asterales</taxon>
        <taxon>Asteraceae</taxon>
        <taxon>Asteroideae</taxon>
        <taxon>Anthemideae</taxon>
        <taxon>Anthemidinae</taxon>
        <taxon>Tanacetum</taxon>
    </lineage>
</organism>
<comment type="caution">
    <text evidence="1">The sequence shown here is derived from an EMBL/GenBank/DDBJ whole genome shotgun (WGS) entry which is preliminary data.</text>
</comment>
<gene>
    <name evidence="1" type="ORF">Tco_1031862</name>
</gene>
<proteinExistence type="predicted"/>
<reference evidence="1" key="1">
    <citation type="journal article" date="2022" name="Int. J. Mol. Sci.">
        <title>Draft Genome of Tanacetum Coccineum: Genomic Comparison of Closely Related Tanacetum-Family Plants.</title>
        <authorList>
            <person name="Yamashiro T."/>
            <person name="Shiraishi A."/>
            <person name="Nakayama K."/>
            <person name="Satake H."/>
        </authorList>
    </citation>
    <scope>NUCLEOTIDE SEQUENCE</scope>
</reference>